<reference evidence="7 8" key="1">
    <citation type="journal article" date="2015" name="Genome Biol. Evol.">
        <title>Comparative Genomics of a Bacterivorous Green Alga Reveals Evolutionary Causalities and Consequences of Phago-Mixotrophic Mode of Nutrition.</title>
        <authorList>
            <person name="Burns J.A."/>
            <person name="Paasch A."/>
            <person name="Narechania A."/>
            <person name="Kim E."/>
        </authorList>
    </citation>
    <scope>NUCLEOTIDE SEQUENCE [LARGE SCALE GENOMIC DNA]</scope>
    <source>
        <strain evidence="7 8">PLY_AMNH</strain>
    </source>
</reference>
<evidence type="ECO:0000313" key="7">
    <source>
        <dbReference type="EMBL" id="KAK3284891.1"/>
    </source>
</evidence>
<dbReference type="PANTHER" id="PTHR43701">
    <property type="entry name" value="MEMBRANE TRANSPORTER PROTEIN MJ0441-RELATED"/>
    <property type="match status" value="1"/>
</dbReference>
<name>A0AAE0GVL0_9CHLO</name>
<dbReference type="InterPro" id="IPR051598">
    <property type="entry name" value="TSUP/Inactive_protease-like"/>
</dbReference>
<dbReference type="Pfam" id="PF01925">
    <property type="entry name" value="TauE"/>
    <property type="match status" value="2"/>
</dbReference>
<feature type="transmembrane region" description="Helical" evidence="6">
    <location>
        <begin position="219"/>
        <end position="238"/>
    </location>
</feature>
<keyword evidence="2 6" id="KW-0812">Transmembrane</keyword>
<evidence type="ECO:0000313" key="8">
    <source>
        <dbReference type="Proteomes" id="UP001190700"/>
    </source>
</evidence>
<feature type="transmembrane region" description="Helical" evidence="6">
    <location>
        <begin position="132"/>
        <end position="150"/>
    </location>
</feature>
<sequence length="335" mass="33647">MAIPIRPRVSAFAAPFRSSLNDEYSGQAQDTARKIAGPVGLVAGLFGSLVGVGGGVLIVPVITGTVVVPQRIVAASSLAAVISTGSVAAWNYHSNGSVDFGSAALLSVSAMATAPLGARLTSRMDCAALRKALGYFLLVAAPLVPLKAYLLHSLPKAAEVAQGGALDQAAPTGPTAVDALGDNSWSEDSPSSTSAARPEGTGGATFPAKALQWPGTTQSALLVAMGSVAGLASGLLGIGGGTLVTPMLALTMPMTQQTVLGTSLFAMIFPASVGLLQHHFLGNVDWRMAAALSIGTAVGSTVGSNLAIQSPDGVLEVLFGLGMLFLGRKTLASVR</sequence>
<feature type="transmembrane region" description="Helical" evidence="6">
    <location>
        <begin position="102"/>
        <end position="120"/>
    </location>
</feature>
<accession>A0AAE0GVL0</accession>
<evidence type="ECO:0008006" key="9">
    <source>
        <dbReference type="Google" id="ProtNLM"/>
    </source>
</evidence>
<comment type="caution">
    <text evidence="7">The sequence shown here is derived from an EMBL/GenBank/DDBJ whole genome shotgun (WGS) entry which is preliminary data.</text>
</comment>
<evidence type="ECO:0000256" key="2">
    <source>
        <dbReference type="ARBA" id="ARBA00022692"/>
    </source>
</evidence>
<gene>
    <name evidence="7" type="ORF">CYMTET_7483</name>
</gene>
<evidence type="ECO:0000256" key="3">
    <source>
        <dbReference type="ARBA" id="ARBA00022989"/>
    </source>
</evidence>
<dbReference type="InterPro" id="IPR002781">
    <property type="entry name" value="TM_pro_TauE-like"/>
</dbReference>
<evidence type="ECO:0000256" key="5">
    <source>
        <dbReference type="SAM" id="MobiDB-lite"/>
    </source>
</evidence>
<keyword evidence="8" id="KW-1185">Reference proteome</keyword>
<feature type="compositionally biased region" description="Polar residues" evidence="5">
    <location>
        <begin position="183"/>
        <end position="195"/>
    </location>
</feature>
<evidence type="ECO:0000256" key="1">
    <source>
        <dbReference type="ARBA" id="ARBA00004141"/>
    </source>
</evidence>
<keyword evidence="3 6" id="KW-1133">Transmembrane helix</keyword>
<dbReference type="PANTHER" id="PTHR43701:SF2">
    <property type="entry name" value="MEMBRANE TRANSPORTER PROTEIN YJNA-RELATED"/>
    <property type="match status" value="1"/>
</dbReference>
<dbReference type="GO" id="GO:0016020">
    <property type="term" value="C:membrane"/>
    <property type="evidence" value="ECO:0007669"/>
    <property type="project" value="UniProtKB-SubCell"/>
</dbReference>
<protein>
    <recommendedName>
        <fullName evidence="9">Membrane transporter protein</fullName>
    </recommendedName>
</protein>
<feature type="transmembrane region" description="Helical" evidence="6">
    <location>
        <begin position="68"/>
        <end position="90"/>
    </location>
</feature>
<proteinExistence type="predicted"/>
<dbReference type="AlphaFoldDB" id="A0AAE0GVL0"/>
<comment type="subcellular location">
    <subcellularLocation>
        <location evidence="1">Membrane</location>
        <topology evidence="1">Multi-pass membrane protein</topology>
    </subcellularLocation>
</comment>
<evidence type="ECO:0000256" key="6">
    <source>
        <dbReference type="SAM" id="Phobius"/>
    </source>
</evidence>
<dbReference type="Proteomes" id="UP001190700">
    <property type="component" value="Unassembled WGS sequence"/>
</dbReference>
<feature type="transmembrane region" description="Helical" evidence="6">
    <location>
        <begin position="258"/>
        <end position="276"/>
    </location>
</feature>
<dbReference type="EMBL" id="LGRX02002099">
    <property type="protein sequence ID" value="KAK3284891.1"/>
    <property type="molecule type" value="Genomic_DNA"/>
</dbReference>
<feature type="region of interest" description="Disordered" evidence="5">
    <location>
        <begin position="177"/>
        <end position="209"/>
    </location>
</feature>
<keyword evidence="4 6" id="KW-0472">Membrane</keyword>
<organism evidence="7 8">
    <name type="scientific">Cymbomonas tetramitiformis</name>
    <dbReference type="NCBI Taxonomy" id="36881"/>
    <lineage>
        <taxon>Eukaryota</taxon>
        <taxon>Viridiplantae</taxon>
        <taxon>Chlorophyta</taxon>
        <taxon>Pyramimonadophyceae</taxon>
        <taxon>Pyramimonadales</taxon>
        <taxon>Pyramimonadaceae</taxon>
        <taxon>Cymbomonas</taxon>
    </lineage>
</organism>
<feature type="transmembrane region" description="Helical" evidence="6">
    <location>
        <begin position="39"/>
        <end position="62"/>
    </location>
</feature>
<evidence type="ECO:0000256" key="4">
    <source>
        <dbReference type="ARBA" id="ARBA00023136"/>
    </source>
</evidence>